<proteinExistence type="predicted"/>
<name>A0ABU9AZL2_9BACT</name>
<reference evidence="2 3" key="1">
    <citation type="submission" date="2024-04" db="EMBL/GenBank/DDBJ databases">
        <title>Luteolibacter sp. isolated from soil.</title>
        <authorList>
            <person name="An J."/>
        </authorList>
    </citation>
    <scope>NUCLEOTIDE SEQUENCE [LARGE SCALE GENOMIC DNA]</scope>
    <source>
        <strain evidence="2 3">Y139</strain>
    </source>
</reference>
<evidence type="ECO:0000256" key="1">
    <source>
        <dbReference type="SAM" id="Phobius"/>
    </source>
</evidence>
<keyword evidence="1" id="KW-0472">Membrane</keyword>
<dbReference type="EMBL" id="JBBUKT010000010">
    <property type="protein sequence ID" value="MEK7953106.1"/>
    <property type="molecule type" value="Genomic_DNA"/>
</dbReference>
<dbReference type="Proteomes" id="UP001371305">
    <property type="component" value="Unassembled WGS sequence"/>
</dbReference>
<evidence type="ECO:0000313" key="3">
    <source>
        <dbReference type="Proteomes" id="UP001371305"/>
    </source>
</evidence>
<organism evidence="2 3">
    <name type="scientific">Luteolibacter soli</name>
    <dbReference type="NCBI Taxonomy" id="3135280"/>
    <lineage>
        <taxon>Bacteria</taxon>
        <taxon>Pseudomonadati</taxon>
        <taxon>Verrucomicrobiota</taxon>
        <taxon>Verrucomicrobiia</taxon>
        <taxon>Verrucomicrobiales</taxon>
        <taxon>Verrucomicrobiaceae</taxon>
        <taxon>Luteolibacter</taxon>
    </lineage>
</organism>
<comment type="caution">
    <text evidence="2">The sequence shown here is derived from an EMBL/GenBank/DDBJ whole genome shotgun (WGS) entry which is preliminary data.</text>
</comment>
<keyword evidence="3" id="KW-1185">Reference proteome</keyword>
<feature type="transmembrane region" description="Helical" evidence="1">
    <location>
        <begin position="6"/>
        <end position="25"/>
    </location>
</feature>
<dbReference type="RefSeq" id="WP_341406870.1">
    <property type="nucleotide sequence ID" value="NZ_JBBUKT010000010.1"/>
</dbReference>
<accession>A0ABU9AZL2</accession>
<evidence type="ECO:0000313" key="2">
    <source>
        <dbReference type="EMBL" id="MEK7953106.1"/>
    </source>
</evidence>
<keyword evidence="1" id="KW-1133">Transmembrane helix</keyword>
<sequence length="120" mass="13471">MLELSKVLLIFVGTIVVFRVIRGLWMKAQVKSAVRRDLLPPQATVLALTEEHFFQSCGSIRNAIRTSLCDRNFSVTYRKPGGTDHKLDIIAVFHPVIGILREVVLSSERWELVIGPQGEA</sequence>
<gene>
    <name evidence="2" type="ORF">WKV53_21505</name>
</gene>
<protein>
    <submittedName>
        <fullName evidence="2">Uncharacterized protein</fullName>
    </submittedName>
</protein>
<keyword evidence="1" id="KW-0812">Transmembrane</keyword>